<dbReference type="PROSITE" id="PS50853">
    <property type="entry name" value="FN3"/>
    <property type="match status" value="1"/>
</dbReference>
<evidence type="ECO:0000313" key="3">
    <source>
        <dbReference type="EMBL" id="TBR80770.1"/>
    </source>
</evidence>
<keyword evidence="1" id="KW-0732">Signal</keyword>
<proteinExistence type="predicted"/>
<dbReference type="InterPro" id="IPR003961">
    <property type="entry name" value="FN3_dom"/>
</dbReference>
<accession>A0A4Q9JUE0</accession>
<keyword evidence="4" id="KW-1185">Reference proteome</keyword>
<protein>
    <submittedName>
        <fullName evidence="3">Ferrous iron transporter A</fullName>
    </submittedName>
</protein>
<dbReference type="PANTHER" id="PTHR46957:SF3">
    <property type="entry name" value="CYTOKINE RECEPTOR"/>
    <property type="match status" value="1"/>
</dbReference>
<evidence type="ECO:0000259" key="2">
    <source>
        <dbReference type="PROSITE" id="PS50853"/>
    </source>
</evidence>
<dbReference type="CDD" id="cd00063">
    <property type="entry name" value="FN3"/>
    <property type="match status" value="2"/>
</dbReference>
<dbReference type="Proteomes" id="UP000292583">
    <property type="component" value="Unassembled WGS sequence"/>
</dbReference>
<evidence type="ECO:0000313" key="4">
    <source>
        <dbReference type="Proteomes" id="UP000292583"/>
    </source>
</evidence>
<evidence type="ECO:0000256" key="1">
    <source>
        <dbReference type="SAM" id="SignalP"/>
    </source>
</evidence>
<dbReference type="Gene3D" id="2.60.40.10">
    <property type="entry name" value="Immunoglobulins"/>
    <property type="match status" value="4"/>
</dbReference>
<dbReference type="SUPFAM" id="SSF49265">
    <property type="entry name" value="Fibronectin type III"/>
    <property type="match status" value="1"/>
</dbReference>
<dbReference type="PANTHER" id="PTHR46957">
    <property type="entry name" value="CYTOKINE RECEPTOR"/>
    <property type="match status" value="1"/>
</dbReference>
<feature type="chain" id="PRO_5020408374" evidence="1">
    <location>
        <begin position="23"/>
        <end position="401"/>
    </location>
</feature>
<dbReference type="SMART" id="SM00060">
    <property type="entry name" value="FN3"/>
    <property type="match status" value="3"/>
</dbReference>
<organism evidence="3 4">
    <name type="scientific">Campylobacter novaezeelandiae</name>
    <dbReference type="NCBI Taxonomy" id="2267891"/>
    <lineage>
        <taxon>Bacteria</taxon>
        <taxon>Pseudomonadati</taxon>
        <taxon>Campylobacterota</taxon>
        <taxon>Epsilonproteobacteria</taxon>
        <taxon>Campylobacterales</taxon>
        <taxon>Campylobacteraceae</taxon>
        <taxon>Campylobacter</taxon>
    </lineage>
</organism>
<gene>
    <name evidence="3" type="ORF">DU473_05300</name>
</gene>
<dbReference type="OrthoDB" id="9810925at2"/>
<feature type="domain" description="Fibronectin type-III" evidence="2">
    <location>
        <begin position="123"/>
        <end position="223"/>
    </location>
</feature>
<reference evidence="3 4" key="1">
    <citation type="submission" date="2018-07" db="EMBL/GenBank/DDBJ databases">
        <title>Campylobacter zealandensis sp. nov., isolated from birds and water in New Zealand.</title>
        <authorList>
            <person name="Wilkinson D.A."/>
            <person name="Biggs P.J."/>
            <person name="French N.P."/>
            <person name="Midwinter A.C."/>
        </authorList>
    </citation>
    <scope>NUCLEOTIDE SEQUENCE [LARGE SCALE GENOMIC DNA]</scope>
    <source>
        <strain evidence="3 4">B423b</strain>
    </source>
</reference>
<sequence length="401" mass="46010">MKKFQFKFYFLCLILLFNTVEAKEILVNESLPKIENLKSISEMSSIGFEWDPLYDQNIAGFYLYRASDSEPNFKIIATIKDKFQTHFVDTKLNPGTKYFYSLRSFNDQGHISEEGKVIEVYTMPRLEKIPFVEAITNLPNRIKLIWRPHPDLRVSSYIIERKKDGEGEFKKIAEVKNRLNAEYIDDNLKPNENFSYRIFALSFDGVMSEPSDILSSNSKALPPEITSLSASFDQVNRIFLNWDKSDYKDFSYYKIYSTSSSFLPYTLLAKTQENNYEDIVNGKNKSKYYKVTIVDKDGLESPMPKNGIEGKTLGDPLAPSIILAQIKDGAIEVEWIDNDNRAVEYMVKRYGGGSTAIFKGLKEKKLRDIKALPGVEYTYEVISIDNQGLESEPSKKVKAAQ</sequence>
<dbReference type="InterPro" id="IPR013783">
    <property type="entry name" value="Ig-like_fold"/>
</dbReference>
<dbReference type="InterPro" id="IPR036116">
    <property type="entry name" value="FN3_sf"/>
</dbReference>
<dbReference type="AlphaFoldDB" id="A0A4Q9JUE0"/>
<dbReference type="RefSeq" id="WP_131163766.1">
    <property type="nucleotide sequence ID" value="NZ_QPGQ01000015.1"/>
</dbReference>
<dbReference type="GO" id="GO:0016020">
    <property type="term" value="C:membrane"/>
    <property type="evidence" value="ECO:0007669"/>
    <property type="project" value="UniProtKB-SubCell"/>
</dbReference>
<feature type="signal peptide" evidence="1">
    <location>
        <begin position="1"/>
        <end position="22"/>
    </location>
</feature>
<dbReference type="EMBL" id="QPGR01000008">
    <property type="protein sequence ID" value="TBR80770.1"/>
    <property type="molecule type" value="Genomic_DNA"/>
</dbReference>
<comment type="caution">
    <text evidence="3">The sequence shown here is derived from an EMBL/GenBank/DDBJ whole genome shotgun (WGS) entry which is preliminary data.</text>
</comment>
<name>A0A4Q9JUE0_9BACT</name>
<dbReference type="InterPro" id="IPR050713">
    <property type="entry name" value="RTP_Phos/Ushers"/>
</dbReference>